<keyword evidence="7" id="KW-0677">Repeat</keyword>
<evidence type="ECO:0000256" key="4">
    <source>
        <dbReference type="ARBA" id="ARBA00022525"/>
    </source>
</evidence>
<dbReference type="InterPro" id="IPR036383">
    <property type="entry name" value="TSP1_rpt_sf"/>
</dbReference>
<name>A0AAN8JRT3_PATCE</name>
<dbReference type="FunFam" id="2.20.100.10:FF:000021">
    <property type="entry name" value="semaphorin-5B isoform X1"/>
    <property type="match status" value="1"/>
</dbReference>
<dbReference type="FunFam" id="2.130.10.10:FF:000369">
    <property type="entry name" value="semaphorin-2A isoform X1"/>
    <property type="match status" value="1"/>
</dbReference>
<dbReference type="Pfam" id="PF00090">
    <property type="entry name" value="TSP_1"/>
    <property type="match status" value="3"/>
</dbReference>
<dbReference type="SUPFAM" id="SSF101912">
    <property type="entry name" value="Sema domain"/>
    <property type="match status" value="1"/>
</dbReference>
<dbReference type="InterPro" id="IPR001627">
    <property type="entry name" value="Semap_dom"/>
</dbReference>
<organism evidence="18 19">
    <name type="scientific">Patella caerulea</name>
    <name type="common">Rayed Mediterranean limpet</name>
    <dbReference type="NCBI Taxonomy" id="87958"/>
    <lineage>
        <taxon>Eukaryota</taxon>
        <taxon>Metazoa</taxon>
        <taxon>Spiralia</taxon>
        <taxon>Lophotrochozoa</taxon>
        <taxon>Mollusca</taxon>
        <taxon>Gastropoda</taxon>
        <taxon>Patellogastropoda</taxon>
        <taxon>Patelloidea</taxon>
        <taxon>Patellidae</taxon>
        <taxon>Patella</taxon>
    </lineage>
</organism>
<dbReference type="Pfam" id="PF23260">
    <property type="entry name" value="TSP1_2"/>
    <property type="match status" value="1"/>
</dbReference>
<dbReference type="PROSITE" id="PS50092">
    <property type="entry name" value="TSP1"/>
    <property type="match status" value="3"/>
</dbReference>
<evidence type="ECO:0000256" key="9">
    <source>
        <dbReference type="ARBA" id="ARBA00022902"/>
    </source>
</evidence>
<keyword evidence="11" id="KW-0472">Membrane</keyword>
<keyword evidence="6" id="KW-0732">Signal</keyword>
<protein>
    <recommendedName>
        <fullName evidence="14">Semaphorin-2A</fullName>
    </recommendedName>
</protein>
<dbReference type="SMART" id="SM00630">
    <property type="entry name" value="Sema"/>
    <property type="match status" value="1"/>
</dbReference>
<dbReference type="Gene3D" id="3.30.1680.10">
    <property type="entry name" value="ligand-binding face of the semaphorins, domain 2"/>
    <property type="match status" value="1"/>
</dbReference>
<dbReference type="Pfam" id="PF01403">
    <property type="entry name" value="Sema"/>
    <property type="match status" value="1"/>
</dbReference>
<keyword evidence="13" id="KW-0325">Glycoprotein</keyword>
<feature type="compositionally biased region" description="Basic and acidic residues" evidence="16">
    <location>
        <begin position="304"/>
        <end position="314"/>
    </location>
</feature>
<dbReference type="GO" id="GO:0005576">
    <property type="term" value="C:extracellular region"/>
    <property type="evidence" value="ECO:0007669"/>
    <property type="project" value="UniProtKB-SubCell"/>
</dbReference>
<dbReference type="SUPFAM" id="SSF103575">
    <property type="entry name" value="Plexin repeat"/>
    <property type="match status" value="1"/>
</dbReference>
<evidence type="ECO:0000256" key="13">
    <source>
        <dbReference type="ARBA" id="ARBA00023180"/>
    </source>
</evidence>
<dbReference type="Gene3D" id="2.20.100.10">
    <property type="entry name" value="Thrombospondin type-1 (TSP1) repeat"/>
    <property type="match status" value="3"/>
</dbReference>
<keyword evidence="8" id="KW-0221">Differentiation</keyword>
<accession>A0AAN8JRT3</accession>
<evidence type="ECO:0000256" key="14">
    <source>
        <dbReference type="ARBA" id="ARBA00074148"/>
    </source>
</evidence>
<dbReference type="Pfam" id="PF01437">
    <property type="entry name" value="PSI"/>
    <property type="match status" value="1"/>
</dbReference>
<evidence type="ECO:0000256" key="12">
    <source>
        <dbReference type="ARBA" id="ARBA00023157"/>
    </source>
</evidence>
<feature type="domain" description="Sema" evidence="17">
    <location>
        <begin position="1"/>
        <end position="443"/>
    </location>
</feature>
<keyword evidence="3" id="KW-0217">Developmental protein</keyword>
<evidence type="ECO:0000256" key="8">
    <source>
        <dbReference type="ARBA" id="ARBA00022782"/>
    </source>
</evidence>
<dbReference type="Gene3D" id="2.130.10.10">
    <property type="entry name" value="YVTN repeat-like/Quinoprotein amine dehydrogenase"/>
    <property type="match status" value="1"/>
</dbReference>
<feature type="region of interest" description="Disordered" evidence="16">
    <location>
        <begin position="304"/>
        <end position="326"/>
    </location>
</feature>
<dbReference type="FunFam" id="2.20.100.10:FF:000001">
    <property type="entry name" value="semaphorin-5A isoform X1"/>
    <property type="match status" value="1"/>
</dbReference>
<gene>
    <name evidence="18" type="ORF">SNE40_010402</name>
</gene>
<keyword evidence="12" id="KW-1015">Disulfide bond</keyword>
<evidence type="ECO:0000256" key="15">
    <source>
        <dbReference type="PROSITE-ProRule" id="PRU00352"/>
    </source>
</evidence>
<dbReference type="InterPro" id="IPR002165">
    <property type="entry name" value="Plexin_repeat"/>
</dbReference>
<evidence type="ECO:0000256" key="3">
    <source>
        <dbReference type="ARBA" id="ARBA00022473"/>
    </source>
</evidence>
<sequence length="784" mass="89208">MSQVNVFQHNDIEGYVQLTLDDERNQLLLGARDSLFRLSLDDISQIEMARWMPSDPQTCMFKGQAKDDCHNFVRVLLLHEDMVFTCGTNAFNPICQWRLADNLSEVNQSIDGRAKSPFNPYHNATALITKNGDLYTATVVDFAATDPSISRNLGPSKHLRTVRSNSKWLNEPNFISTYEIEGFIYFFFRETAVEFINCGKKIYSRVARVCKSDNGGKFLLEDNWTSFLKARMNCSIPGDFPFYYDELQSTYYSEQEELIYAIFTTPPNSIAGSAVCVYNMTAFQTAFTGSFKYQENAKSAWMKHDNSKPMERCPSHGSNSKRSPEMDGEPLVLAQQYQLMNLAVQPVDQEPLIHNDNERWTHIVVDHVIGKQGLHDVIFLATEDGKILKKMRLKEDYMNITCLIEEIKIVPNGEKRPVKAMKLSPDKGAIYISTNKKIIKIPVNRCSRFTDEDACVYAMDPYCGWNRLSRTCGPPPEGNPHAQNWIQFISSCPNIKYPVNGNWSSWSDWDKCQHVTSDGEECMCRSRQCNNPSPLYGGRPCSGPSVEVSNCTVHGQWTEWSSWSSCSQSCGFAIKQRSRHCGNPTPKYGGRGCMGENEEEQYCENVPSCPVPPVNGIWSMWSGWSQCTAKCNGGIQTRRRACDNPPPSYAGVPCIGNLKDWRMCNAQTCKEYAKKTKWTPWIQTNRTRGGYIEQRFSFTCRASVPDENMIKSDFAKSQARVCIDGKKECYKPKDLRSTISSMDAYSAVDRVLKKYCRFRRKLFKKYCSCRTLGVFLVCQKCGYG</sequence>
<keyword evidence="19" id="KW-1185">Reference proteome</keyword>
<comment type="caution">
    <text evidence="18">The sequence shown here is derived from an EMBL/GenBank/DDBJ whole genome shotgun (WGS) entry which is preliminary data.</text>
</comment>
<dbReference type="InterPro" id="IPR027231">
    <property type="entry name" value="Semaphorin"/>
</dbReference>
<keyword evidence="4" id="KW-0964">Secreted</keyword>
<dbReference type="GO" id="GO:0045499">
    <property type="term" value="F:chemorepellent activity"/>
    <property type="evidence" value="ECO:0007669"/>
    <property type="project" value="TreeGrafter"/>
</dbReference>
<dbReference type="PRINTS" id="PR01705">
    <property type="entry name" value="TSP1REPEAT"/>
</dbReference>
<evidence type="ECO:0000256" key="5">
    <source>
        <dbReference type="ARBA" id="ARBA00022692"/>
    </source>
</evidence>
<evidence type="ECO:0000256" key="11">
    <source>
        <dbReference type="ARBA" id="ARBA00023136"/>
    </source>
</evidence>
<keyword evidence="9" id="KW-0524">Neurogenesis</keyword>
<dbReference type="PANTHER" id="PTHR11036:SF79">
    <property type="entry name" value="SEMAPHORIN 5C, ISOFORM A"/>
    <property type="match status" value="1"/>
</dbReference>
<evidence type="ECO:0000259" key="17">
    <source>
        <dbReference type="PROSITE" id="PS51004"/>
    </source>
</evidence>
<evidence type="ECO:0000256" key="10">
    <source>
        <dbReference type="ARBA" id="ARBA00022989"/>
    </source>
</evidence>
<dbReference type="PROSITE" id="PS51004">
    <property type="entry name" value="SEMA"/>
    <property type="match status" value="1"/>
</dbReference>
<keyword evidence="5" id="KW-0812">Transmembrane</keyword>
<dbReference type="GO" id="GO:0005886">
    <property type="term" value="C:plasma membrane"/>
    <property type="evidence" value="ECO:0007669"/>
    <property type="project" value="TreeGrafter"/>
</dbReference>
<dbReference type="GO" id="GO:0007411">
    <property type="term" value="P:axon guidance"/>
    <property type="evidence" value="ECO:0007669"/>
    <property type="project" value="TreeGrafter"/>
</dbReference>
<evidence type="ECO:0000256" key="7">
    <source>
        <dbReference type="ARBA" id="ARBA00022737"/>
    </source>
</evidence>
<evidence type="ECO:0000313" key="19">
    <source>
        <dbReference type="Proteomes" id="UP001347796"/>
    </source>
</evidence>
<dbReference type="GO" id="GO:0030215">
    <property type="term" value="F:semaphorin receptor binding"/>
    <property type="evidence" value="ECO:0007669"/>
    <property type="project" value="InterPro"/>
</dbReference>
<evidence type="ECO:0000256" key="16">
    <source>
        <dbReference type="SAM" id="MobiDB-lite"/>
    </source>
</evidence>
<dbReference type="InterPro" id="IPR036352">
    <property type="entry name" value="Semap_dom_sf"/>
</dbReference>
<dbReference type="InterPro" id="IPR015943">
    <property type="entry name" value="WD40/YVTN_repeat-like_dom_sf"/>
</dbReference>
<dbReference type="GO" id="GO:0071526">
    <property type="term" value="P:semaphorin-plexin signaling pathway"/>
    <property type="evidence" value="ECO:0007669"/>
    <property type="project" value="TreeGrafter"/>
</dbReference>
<evidence type="ECO:0000256" key="2">
    <source>
        <dbReference type="ARBA" id="ARBA00004613"/>
    </source>
</evidence>
<dbReference type="SMART" id="SM00209">
    <property type="entry name" value="TSP1"/>
    <property type="match status" value="3"/>
</dbReference>
<dbReference type="FunFam" id="2.20.100.10:FF:000007">
    <property type="entry name" value="Thrombospondin 1"/>
    <property type="match status" value="1"/>
</dbReference>
<proteinExistence type="predicted"/>
<evidence type="ECO:0000256" key="1">
    <source>
        <dbReference type="ARBA" id="ARBA00004167"/>
    </source>
</evidence>
<dbReference type="InterPro" id="IPR000884">
    <property type="entry name" value="TSP1_rpt"/>
</dbReference>
<evidence type="ECO:0000256" key="6">
    <source>
        <dbReference type="ARBA" id="ARBA00022729"/>
    </source>
</evidence>
<dbReference type="GO" id="GO:0030335">
    <property type="term" value="P:positive regulation of cell migration"/>
    <property type="evidence" value="ECO:0007669"/>
    <property type="project" value="TreeGrafter"/>
</dbReference>
<dbReference type="EMBL" id="JAZGQO010000007">
    <property type="protein sequence ID" value="KAK6182806.1"/>
    <property type="molecule type" value="Genomic_DNA"/>
</dbReference>
<evidence type="ECO:0000313" key="18">
    <source>
        <dbReference type="EMBL" id="KAK6182806.1"/>
    </source>
</evidence>
<comment type="subcellular location">
    <subcellularLocation>
        <location evidence="1">Membrane</location>
        <topology evidence="1">Single-pass membrane protein</topology>
    </subcellularLocation>
    <subcellularLocation>
        <location evidence="2">Secreted</location>
    </subcellularLocation>
</comment>
<dbReference type="InterPro" id="IPR057563">
    <property type="entry name" value="Sema5A/B-like_TSP-1"/>
</dbReference>
<dbReference type="AlphaFoldDB" id="A0AAN8JRT3"/>
<comment type="caution">
    <text evidence="15">Lacks conserved residue(s) required for the propagation of feature annotation.</text>
</comment>
<dbReference type="SMART" id="SM00423">
    <property type="entry name" value="PSI"/>
    <property type="match status" value="1"/>
</dbReference>
<dbReference type="Proteomes" id="UP001347796">
    <property type="component" value="Unassembled WGS sequence"/>
</dbReference>
<dbReference type="PANTHER" id="PTHR11036">
    <property type="entry name" value="SEMAPHORIN"/>
    <property type="match status" value="1"/>
</dbReference>
<keyword evidence="10" id="KW-1133">Transmembrane helix</keyword>
<reference evidence="18 19" key="1">
    <citation type="submission" date="2024-01" db="EMBL/GenBank/DDBJ databases">
        <title>The genome of the rayed Mediterranean limpet Patella caerulea (Linnaeus, 1758).</title>
        <authorList>
            <person name="Anh-Thu Weber A."/>
            <person name="Halstead-Nussloch G."/>
        </authorList>
    </citation>
    <scope>NUCLEOTIDE SEQUENCE [LARGE SCALE GENOMIC DNA]</scope>
    <source>
        <strain evidence="18">AATW-2023a</strain>
        <tissue evidence="18">Whole specimen</tissue>
    </source>
</reference>
<dbReference type="SUPFAM" id="SSF82895">
    <property type="entry name" value="TSP-1 type 1 repeat"/>
    <property type="match status" value="3"/>
</dbReference>
<dbReference type="InterPro" id="IPR016201">
    <property type="entry name" value="PSI"/>
</dbReference>